<keyword evidence="6" id="KW-1185">Reference proteome</keyword>
<dbReference type="AlphaFoldDB" id="S6AFR4"/>
<dbReference type="KEGG" id="sdr:SCD_n00895"/>
<proteinExistence type="inferred from homology"/>
<dbReference type="STRING" id="1163617.SCD_n00895"/>
<keyword evidence="3" id="KW-0732">Signal</keyword>
<protein>
    <recommendedName>
        <fullName evidence="3">Peptidyl-prolyl cis-trans isomerase</fullName>
        <shortName evidence="3">PPIase</shortName>
        <ecNumber evidence="3">5.2.1.8</ecNumber>
    </recommendedName>
</protein>
<evidence type="ECO:0000256" key="1">
    <source>
        <dbReference type="ARBA" id="ARBA00023110"/>
    </source>
</evidence>
<organism evidence="5 6">
    <name type="scientific">Sulfuricella denitrificans (strain DSM 22764 / NBRC 105220 / skB26)</name>
    <dbReference type="NCBI Taxonomy" id="1163617"/>
    <lineage>
        <taxon>Bacteria</taxon>
        <taxon>Pseudomonadati</taxon>
        <taxon>Pseudomonadota</taxon>
        <taxon>Betaproteobacteria</taxon>
        <taxon>Nitrosomonadales</taxon>
        <taxon>Sulfuricellaceae</taxon>
        <taxon>Sulfuricella</taxon>
    </lineage>
</organism>
<dbReference type="InterPro" id="IPR044665">
    <property type="entry name" value="E_coli_cyclophilin_A-like"/>
</dbReference>
<dbReference type="PRINTS" id="PR00153">
    <property type="entry name" value="CSAPPISMRASE"/>
</dbReference>
<evidence type="ECO:0000256" key="2">
    <source>
        <dbReference type="ARBA" id="ARBA00023235"/>
    </source>
</evidence>
<dbReference type="GO" id="GO:0003755">
    <property type="term" value="F:peptidyl-prolyl cis-trans isomerase activity"/>
    <property type="evidence" value="ECO:0007669"/>
    <property type="project" value="UniProtKB-UniRule"/>
</dbReference>
<feature type="chain" id="PRO_5006532099" description="Peptidyl-prolyl cis-trans isomerase" evidence="3">
    <location>
        <begin position="21"/>
        <end position="216"/>
    </location>
</feature>
<comment type="similarity">
    <text evidence="3">Belongs to the cyclophilin-type PPIase family.</text>
</comment>
<dbReference type="eggNOG" id="COG0652">
    <property type="taxonomic scope" value="Bacteria"/>
</dbReference>
<dbReference type="PANTHER" id="PTHR43246">
    <property type="entry name" value="PEPTIDYL-PROLYL CIS-TRANS ISOMERASE CYP38, CHLOROPLASTIC"/>
    <property type="match status" value="1"/>
</dbReference>
<feature type="signal peptide" evidence="3">
    <location>
        <begin position="1"/>
        <end position="20"/>
    </location>
</feature>
<evidence type="ECO:0000313" key="6">
    <source>
        <dbReference type="Proteomes" id="UP000015559"/>
    </source>
</evidence>
<dbReference type="EMBL" id="AP013066">
    <property type="protein sequence ID" value="BAN34736.1"/>
    <property type="molecule type" value="Genomic_DNA"/>
</dbReference>
<dbReference type="CDD" id="cd01920">
    <property type="entry name" value="cyclophilin_EcCYP_like"/>
    <property type="match status" value="1"/>
</dbReference>
<dbReference type="EC" id="5.2.1.8" evidence="3"/>
<feature type="domain" description="PPIase cyclophilin-type" evidence="4">
    <location>
        <begin position="32"/>
        <end position="186"/>
    </location>
</feature>
<name>S6AFR4_SULDS</name>
<keyword evidence="1 3" id="KW-0697">Rotamase</keyword>
<accession>S6AFR4</accession>
<dbReference type="InterPro" id="IPR029000">
    <property type="entry name" value="Cyclophilin-like_dom_sf"/>
</dbReference>
<evidence type="ECO:0000259" key="4">
    <source>
        <dbReference type="PROSITE" id="PS50072"/>
    </source>
</evidence>
<keyword evidence="2 3" id="KW-0413">Isomerase</keyword>
<dbReference type="Gene3D" id="2.40.100.10">
    <property type="entry name" value="Cyclophilin-like"/>
    <property type="match status" value="1"/>
</dbReference>
<evidence type="ECO:0000313" key="5">
    <source>
        <dbReference type="EMBL" id="BAN34736.1"/>
    </source>
</evidence>
<gene>
    <name evidence="5" type="ORF">SCD_n00895</name>
</gene>
<dbReference type="InterPro" id="IPR002130">
    <property type="entry name" value="Cyclophilin-type_PPIase_dom"/>
</dbReference>
<dbReference type="Proteomes" id="UP000015559">
    <property type="component" value="Chromosome"/>
</dbReference>
<dbReference type="Pfam" id="PF00160">
    <property type="entry name" value="Pro_isomerase"/>
    <property type="match status" value="1"/>
</dbReference>
<evidence type="ECO:0000256" key="3">
    <source>
        <dbReference type="RuleBase" id="RU363019"/>
    </source>
</evidence>
<dbReference type="RefSeq" id="WP_009206316.1">
    <property type="nucleotide sequence ID" value="NC_022357.1"/>
</dbReference>
<sequence length="216" mass="23797">MKFRLTMIIISLLISTSALAANPLVKMRTNQGEIVLELYPDKAPKTVANFLHYVSSGHYNGTVFHRTIQQFIIQGGGFTPDFQYKPTFDPVPNEATNGLRNERGTLSMARAYDPDSATAQFFINLDDNKFLNHHRPHPDYYGYCVFGKVIKGMDIAKKIGALPTASGGPFTADVPIEPVVIEEMALATETLAEITKAAPATSPKKIKLSKKEKTHG</sequence>
<comment type="catalytic activity">
    <reaction evidence="3">
        <text>[protein]-peptidylproline (omega=180) = [protein]-peptidylproline (omega=0)</text>
        <dbReference type="Rhea" id="RHEA:16237"/>
        <dbReference type="Rhea" id="RHEA-COMP:10747"/>
        <dbReference type="Rhea" id="RHEA-COMP:10748"/>
        <dbReference type="ChEBI" id="CHEBI:83833"/>
        <dbReference type="ChEBI" id="CHEBI:83834"/>
        <dbReference type="EC" id="5.2.1.8"/>
    </reaction>
</comment>
<dbReference type="SUPFAM" id="SSF50891">
    <property type="entry name" value="Cyclophilin-like"/>
    <property type="match status" value="1"/>
</dbReference>
<dbReference type="PROSITE" id="PS50072">
    <property type="entry name" value="CSA_PPIASE_2"/>
    <property type="match status" value="1"/>
</dbReference>
<dbReference type="HOGENOM" id="CLU_012062_16_9_4"/>
<reference evidence="5 6" key="1">
    <citation type="journal article" date="2012" name="Appl. Environ. Microbiol.">
        <title>Draft genome sequence of a psychrotolerant sulfur-oxidizing bacterium, Sulfuricella denitrificans skB26, and proteomic insights into cold adaptation.</title>
        <authorList>
            <person name="Watanabe T."/>
            <person name="Kojima H."/>
            <person name="Fukui M."/>
        </authorList>
    </citation>
    <scope>NUCLEOTIDE SEQUENCE [LARGE SCALE GENOMIC DNA]</scope>
    <source>
        <strain evidence="6">skB26</strain>
    </source>
</reference>
<dbReference type="OrthoDB" id="9807797at2"/>
<comment type="function">
    <text evidence="3">PPIases accelerate the folding of proteins. It catalyzes the cis-trans isomerization of proline imidic peptide bonds in oligopeptides.</text>
</comment>